<feature type="binding site" evidence="9">
    <location>
        <begin position="217"/>
        <end position="218"/>
    </location>
    <ligand>
        <name>substrate</name>
    </ligand>
</feature>
<feature type="binding site" evidence="9">
    <location>
        <begin position="77"/>
        <end position="78"/>
    </location>
    <ligand>
        <name>substrate</name>
    </ligand>
</feature>
<comment type="function">
    <text evidence="9">Catalyzes the stereoinversion of LL-2,6-diaminopimelate (L,L-DAP) to meso-diaminopimelate (meso-DAP), a precursor of L-lysine and an essential component of the bacterial peptidoglycan.</text>
</comment>
<feature type="active site" description="Proton donor" evidence="9">
    <location>
        <position position="76"/>
    </location>
</feature>
<dbReference type="UniPathway" id="UPA00034">
    <property type="reaction ID" value="UER00025"/>
</dbReference>
<evidence type="ECO:0000256" key="4">
    <source>
        <dbReference type="ARBA" id="ARBA00022490"/>
    </source>
</evidence>
<evidence type="ECO:0000313" key="11">
    <source>
        <dbReference type="EMBL" id="RBW71300.1"/>
    </source>
</evidence>
<dbReference type="PANTHER" id="PTHR31689">
    <property type="entry name" value="DIAMINOPIMELATE EPIMERASE, CHLOROPLASTIC"/>
    <property type="match status" value="1"/>
</dbReference>
<feature type="binding site" evidence="9">
    <location>
        <position position="67"/>
    </location>
    <ligand>
        <name>substrate</name>
    </ligand>
</feature>
<evidence type="ECO:0000256" key="7">
    <source>
        <dbReference type="ARBA" id="ARBA00023235"/>
    </source>
</evidence>
<accession>A0A366XY17</accession>
<dbReference type="Proteomes" id="UP000253314">
    <property type="component" value="Unassembled WGS sequence"/>
</dbReference>
<dbReference type="Gene3D" id="3.10.310.10">
    <property type="entry name" value="Diaminopimelate Epimerase, Chain A, domain 1"/>
    <property type="match status" value="2"/>
</dbReference>
<dbReference type="FunFam" id="3.10.310.10:FF:000006">
    <property type="entry name" value="Diaminopimelate epimerase"/>
    <property type="match status" value="1"/>
</dbReference>
<comment type="catalytic activity">
    <reaction evidence="8 9">
        <text>(2S,6S)-2,6-diaminopimelate = meso-2,6-diaminopimelate</text>
        <dbReference type="Rhea" id="RHEA:15393"/>
        <dbReference type="ChEBI" id="CHEBI:57609"/>
        <dbReference type="ChEBI" id="CHEBI:57791"/>
        <dbReference type="EC" id="5.1.1.7"/>
    </reaction>
</comment>
<feature type="binding site" evidence="9">
    <location>
        <begin position="227"/>
        <end position="228"/>
    </location>
    <ligand>
        <name>substrate</name>
    </ligand>
</feature>
<evidence type="ECO:0000256" key="10">
    <source>
        <dbReference type="PROSITE-ProRule" id="PRU10125"/>
    </source>
</evidence>
<evidence type="ECO:0000256" key="8">
    <source>
        <dbReference type="ARBA" id="ARBA00051712"/>
    </source>
</evidence>
<evidence type="ECO:0000256" key="6">
    <source>
        <dbReference type="ARBA" id="ARBA00023154"/>
    </source>
</evidence>
<feature type="active site" description="Proton acceptor" evidence="9">
    <location>
        <position position="226"/>
    </location>
</feature>
<dbReference type="OrthoDB" id="9805408at2"/>
<evidence type="ECO:0000256" key="5">
    <source>
        <dbReference type="ARBA" id="ARBA00022605"/>
    </source>
</evidence>
<feature type="binding site" evidence="9">
    <location>
        <position position="199"/>
    </location>
    <ligand>
        <name>substrate</name>
    </ligand>
</feature>
<dbReference type="PANTHER" id="PTHR31689:SF0">
    <property type="entry name" value="DIAMINOPIMELATE EPIMERASE"/>
    <property type="match status" value="1"/>
</dbReference>
<dbReference type="FunFam" id="3.10.310.10:FF:000004">
    <property type="entry name" value="Diaminopimelate epimerase"/>
    <property type="match status" value="1"/>
</dbReference>
<organism evidence="11 12">
    <name type="scientific">Bacillus taeanensis</name>
    <dbReference type="NCBI Taxonomy" id="273032"/>
    <lineage>
        <taxon>Bacteria</taxon>
        <taxon>Bacillati</taxon>
        <taxon>Bacillota</taxon>
        <taxon>Bacilli</taxon>
        <taxon>Bacillales</taxon>
        <taxon>Bacillaceae</taxon>
        <taxon>Bacillus</taxon>
    </lineage>
</organism>
<gene>
    <name evidence="9" type="primary">dapF</name>
    <name evidence="11" type="ORF">DS031_00685</name>
</gene>
<dbReference type="Pfam" id="PF01678">
    <property type="entry name" value="DAP_epimerase"/>
    <property type="match status" value="2"/>
</dbReference>
<dbReference type="InterPro" id="IPR001653">
    <property type="entry name" value="DAP_epimerase_DapF"/>
</dbReference>
<evidence type="ECO:0000313" key="12">
    <source>
        <dbReference type="Proteomes" id="UP000253314"/>
    </source>
</evidence>
<dbReference type="EMBL" id="QOCW01000001">
    <property type="protein sequence ID" value="RBW71300.1"/>
    <property type="molecule type" value="Genomic_DNA"/>
</dbReference>
<comment type="pathway">
    <text evidence="1 9">Amino-acid biosynthesis; L-lysine biosynthesis via DAP pathway; DL-2,6-diaminopimelate from LL-2,6-diaminopimelate: step 1/1.</text>
</comment>
<feature type="active site" evidence="10">
    <location>
        <position position="76"/>
    </location>
</feature>
<keyword evidence="5 9" id="KW-0028">Amino-acid biosynthesis</keyword>
<evidence type="ECO:0000256" key="9">
    <source>
        <dbReference type="HAMAP-Rule" id="MF_00197"/>
    </source>
</evidence>
<dbReference type="InterPro" id="IPR018510">
    <property type="entry name" value="DAP_epimerase_AS"/>
</dbReference>
<dbReference type="SUPFAM" id="SSF54506">
    <property type="entry name" value="Diaminopimelate epimerase-like"/>
    <property type="match status" value="1"/>
</dbReference>
<dbReference type="HAMAP" id="MF_00197">
    <property type="entry name" value="DAP_epimerase"/>
    <property type="match status" value="1"/>
</dbReference>
<comment type="similarity">
    <text evidence="2 9">Belongs to the diaminopimelate epimerase family.</text>
</comment>
<dbReference type="EC" id="5.1.1.7" evidence="3 9"/>
<dbReference type="PROSITE" id="PS01326">
    <property type="entry name" value="DAP_EPIMERASE"/>
    <property type="match status" value="1"/>
</dbReference>
<keyword evidence="4 9" id="KW-0963">Cytoplasm</keyword>
<dbReference type="AlphaFoldDB" id="A0A366XY17"/>
<dbReference type="GO" id="GO:0005829">
    <property type="term" value="C:cytosol"/>
    <property type="evidence" value="ECO:0007669"/>
    <property type="project" value="TreeGrafter"/>
</dbReference>
<feature type="site" description="Could be important to modulate the pK values of the two catalytic cysteine residues" evidence="9">
    <location>
        <position position="217"/>
    </location>
</feature>
<dbReference type="RefSeq" id="WP_113804005.1">
    <property type="nucleotide sequence ID" value="NZ_QOCW01000001.1"/>
</dbReference>
<comment type="subcellular location">
    <subcellularLocation>
        <location evidence="9">Cytoplasm</location>
    </subcellularLocation>
</comment>
<feature type="site" description="Could be important to modulate the pK values of the two catalytic cysteine residues" evidence="9">
    <location>
        <position position="168"/>
    </location>
</feature>
<protein>
    <recommendedName>
        <fullName evidence="3 9">Diaminopimelate epimerase</fullName>
        <shortName evidence="9">DAP epimerase</shortName>
        <ecNumber evidence="3 9">5.1.1.7</ecNumber>
    </recommendedName>
    <alternativeName>
        <fullName evidence="9">PLP-independent amino acid racemase</fullName>
    </alternativeName>
</protein>
<comment type="caution">
    <text evidence="9">Lacks conserved residue(s) required for the propagation of feature annotation.</text>
</comment>
<evidence type="ECO:0000256" key="3">
    <source>
        <dbReference type="ARBA" id="ARBA00013080"/>
    </source>
</evidence>
<evidence type="ECO:0000256" key="2">
    <source>
        <dbReference type="ARBA" id="ARBA00010219"/>
    </source>
</evidence>
<keyword evidence="12" id="KW-1185">Reference proteome</keyword>
<proteinExistence type="inferred from homology"/>
<comment type="caution">
    <text evidence="11">The sequence shown here is derived from an EMBL/GenBank/DDBJ whole genome shotgun (WGS) entry which is preliminary data.</text>
</comment>
<dbReference type="GO" id="GO:0009089">
    <property type="term" value="P:lysine biosynthetic process via diaminopimelate"/>
    <property type="evidence" value="ECO:0007669"/>
    <property type="project" value="UniProtKB-UniRule"/>
</dbReference>
<dbReference type="GO" id="GO:0008837">
    <property type="term" value="F:diaminopimelate epimerase activity"/>
    <property type="evidence" value="ECO:0007669"/>
    <property type="project" value="UniProtKB-UniRule"/>
</dbReference>
<evidence type="ECO:0000256" key="1">
    <source>
        <dbReference type="ARBA" id="ARBA00005196"/>
    </source>
</evidence>
<comment type="subunit">
    <text evidence="9">Homodimer.</text>
</comment>
<dbReference type="NCBIfam" id="TIGR00652">
    <property type="entry name" value="DapF"/>
    <property type="match status" value="1"/>
</dbReference>
<feature type="binding site" evidence="9">
    <location>
        <position position="14"/>
    </location>
    <ligand>
        <name>substrate</name>
    </ligand>
</feature>
<name>A0A366XY17_9BACI</name>
<feature type="binding site" evidence="9">
    <location>
        <position position="166"/>
    </location>
    <ligand>
        <name>substrate</name>
    </ligand>
</feature>
<sequence length="284" mass="31339">MRELRFTKMHGLGNCYIYVNMFEETLHEEEMPELAQKVSDRNTGIGSDGMILICPSESAPVKMRIFNSDGSEGKNCGNGLRCVAKYVYEHGMVKETGFHIETLGGLVYAQVFVENGIVSNVLIDMGEPRLKRKELPMKDRDEETVLNEVLTIDEGSFAFTGVSMGNPHIITFVEEIEQAPVTSVGPKLEKHELFPEGVNVEFVEVVNETELHFRVWERGSGVTQACGTGACAAAVAAVLNKRAKRDEDIIVHLAGGDLTIRWTEKGNVLMTGAAETICTGTYYI</sequence>
<keyword evidence="6 9" id="KW-0457">Lysine biosynthesis</keyword>
<keyword evidence="7 9" id="KW-0413">Isomerase</keyword>
<reference evidence="11 12" key="1">
    <citation type="submission" date="2018-07" db="EMBL/GenBank/DDBJ databases">
        <title>Lottiidibacillus patelloidae gen. nov., sp. nov., isolated from the intestinal tract of a marine limpet and the reclassification of B. taeanensis BH030017T, B. algicola KMM 3737T and B. hwajinpoensis SW-72T as genus Lottiidibacillus.</title>
        <authorList>
            <person name="Liu R."/>
            <person name="Huang Z."/>
        </authorList>
    </citation>
    <scope>NUCLEOTIDE SEQUENCE [LARGE SCALE GENOMIC DNA]</scope>
    <source>
        <strain evidence="11 12">BH030017</strain>
    </source>
</reference>